<evidence type="ECO:0000313" key="3">
    <source>
        <dbReference type="EMBL" id="ESO11350.1"/>
    </source>
</evidence>
<reference evidence="5" key="1">
    <citation type="submission" date="2012-12" db="EMBL/GenBank/DDBJ databases">
        <authorList>
            <person name="Hellsten U."/>
            <person name="Grimwood J."/>
            <person name="Chapman J.A."/>
            <person name="Shapiro H."/>
            <person name="Aerts A."/>
            <person name="Otillar R.P."/>
            <person name="Terry A.Y."/>
            <person name="Boore J.L."/>
            <person name="Simakov O."/>
            <person name="Marletaz F."/>
            <person name="Cho S.-J."/>
            <person name="Edsinger-Gonzales E."/>
            <person name="Havlak P."/>
            <person name="Kuo D.-H."/>
            <person name="Larsson T."/>
            <person name="Lv J."/>
            <person name="Arendt D."/>
            <person name="Savage R."/>
            <person name="Osoegawa K."/>
            <person name="de Jong P."/>
            <person name="Lindberg D.R."/>
            <person name="Seaver E.C."/>
            <person name="Weisblat D.A."/>
            <person name="Putnam N.H."/>
            <person name="Grigoriev I.V."/>
            <person name="Rokhsar D.S."/>
        </authorList>
    </citation>
    <scope>NUCLEOTIDE SEQUENCE</scope>
</reference>
<evidence type="ECO:0000313" key="4">
    <source>
        <dbReference type="EnsemblMetazoa" id="HelroP184549"/>
    </source>
</evidence>
<evidence type="ECO:0000256" key="1">
    <source>
        <dbReference type="SAM" id="SignalP"/>
    </source>
</evidence>
<protein>
    <recommendedName>
        <fullName evidence="2">Ig-like domain-containing protein</fullName>
    </recommendedName>
</protein>
<proteinExistence type="predicted"/>
<sequence length="109" mass="12196">MAGKLIASLVTITLSLLNGLSGFEPSFDVPILNVTVITGQVALLPCSIDHLGKHKVCMVVDDFRFSLIRPVPKEWNLQIRDVKYEDQGQYRCTLNTSPVKSKYVTLYVK</sequence>
<dbReference type="Proteomes" id="UP000015101">
    <property type="component" value="Unassembled WGS sequence"/>
</dbReference>
<dbReference type="PROSITE" id="PS50835">
    <property type="entry name" value="IG_LIKE"/>
    <property type="match status" value="1"/>
</dbReference>
<dbReference type="EMBL" id="KB095825">
    <property type="protein sequence ID" value="ESO11350.1"/>
    <property type="molecule type" value="Genomic_DNA"/>
</dbReference>
<gene>
    <name evidence="4" type="primary">20209661</name>
    <name evidence="3" type="ORF">HELRODRAFT_184549</name>
</gene>
<feature type="signal peptide" evidence="1">
    <location>
        <begin position="1"/>
        <end position="22"/>
    </location>
</feature>
<accession>T1FLG2</accession>
<dbReference type="GeneID" id="20209661"/>
<dbReference type="CTD" id="20209661"/>
<dbReference type="RefSeq" id="XP_009010552.1">
    <property type="nucleotide sequence ID" value="XM_009012304.1"/>
</dbReference>
<dbReference type="AlphaFoldDB" id="T1FLG2"/>
<dbReference type="EMBL" id="AMQM01010653">
    <property type="status" value="NOT_ANNOTATED_CDS"/>
    <property type="molecule type" value="Genomic_DNA"/>
</dbReference>
<dbReference type="InterPro" id="IPR013783">
    <property type="entry name" value="Ig-like_fold"/>
</dbReference>
<dbReference type="PANTHER" id="PTHR23279:SF36">
    <property type="entry name" value="DEFECTIVE PROBOSCIS EXTENSION RESPONSE 9, ISOFORM A"/>
    <property type="match status" value="1"/>
</dbReference>
<feature type="domain" description="Ig-like" evidence="2">
    <location>
        <begin position="25"/>
        <end position="105"/>
    </location>
</feature>
<dbReference type="OrthoDB" id="10012075at2759"/>
<dbReference type="InterPro" id="IPR036179">
    <property type="entry name" value="Ig-like_dom_sf"/>
</dbReference>
<reference evidence="4" key="3">
    <citation type="submission" date="2015-06" db="UniProtKB">
        <authorList>
            <consortium name="EnsemblMetazoa"/>
        </authorList>
    </citation>
    <scope>IDENTIFICATION</scope>
</reference>
<dbReference type="STRING" id="6412.T1FLG2"/>
<evidence type="ECO:0000259" key="2">
    <source>
        <dbReference type="PROSITE" id="PS50835"/>
    </source>
</evidence>
<name>T1FLG2_HELRO</name>
<dbReference type="Gene3D" id="2.60.40.10">
    <property type="entry name" value="Immunoglobulins"/>
    <property type="match status" value="1"/>
</dbReference>
<dbReference type="SUPFAM" id="SSF48726">
    <property type="entry name" value="Immunoglobulin"/>
    <property type="match status" value="1"/>
</dbReference>
<dbReference type="InterPro" id="IPR003599">
    <property type="entry name" value="Ig_sub"/>
</dbReference>
<feature type="chain" id="PRO_5010980788" description="Ig-like domain-containing protein" evidence="1">
    <location>
        <begin position="23"/>
        <end position="109"/>
    </location>
</feature>
<evidence type="ECO:0000313" key="5">
    <source>
        <dbReference type="Proteomes" id="UP000015101"/>
    </source>
</evidence>
<dbReference type="InterPro" id="IPR007110">
    <property type="entry name" value="Ig-like_dom"/>
</dbReference>
<organism evidence="4 5">
    <name type="scientific">Helobdella robusta</name>
    <name type="common">Californian leech</name>
    <dbReference type="NCBI Taxonomy" id="6412"/>
    <lineage>
        <taxon>Eukaryota</taxon>
        <taxon>Metazoa</taxon>
        <taxon>Spiralia</taxon>
        <taxon>Lophotrochozoa</taxon>
        <taxon>Annelida</taxon>
        <taxon>Clitellata</taxon>
        <taxon>Hirudinea</taxon>
        <taxon>Rhynchobdellida</taxon>
        <taxon>Glossiphoniidae</taxon>
        <taxon>Helobdella</taxon>
    </lineage>
</organism>
<dbReference type="SMART" id="SM00409">
    <property type="entry name" value="IG"/>
    <property type="match status" value="1"/>
</dbReference>
<dbReference type="HOGENOM" id="CLU_2190499_0_0_1"/>
<reference evidence="3 5" key="2">
    <citation type="journal article" date="2013" name="Nature">
        <title>Insights into bilaterian evolution from three spiralian genomes.</title>
        <authorList>
            <person name="Simakov O."/>
            <person name="Marletaz F."/>
            <person name="Cho S.J."/>
            <person name="Edsinger-Gonzales E."/>
            <person name="Havlak P."/>
            <person name="Hellsten U."/>
            <person name="Kuo D.H."/>
            <person name="Larsson T."/>
            <person name="Lv J."/>
            <person name="Arendt D."/>
            <person name="Savage R."/>
            <person name="Osoegawa K."/>
            <person name="de Jong P."/>
            <person name="Grimwood J."/>
            <person name="Chapman J.A."/>
            <person name="Shapiro H."/>
            <person name="Aerts A."/>
            <person name="Otillar R.P."/>
            <person name="Terry A.Y."/>
            <person name="Boore J.L."/>
            <person name="Grigoriev I.V."/>
            <person name="Lindberg D.R."/>
            <person name="Seaver E.C."/>
            <person name="Weisblat D.A."/>
            <person name="Putnam N.H."/>
            <person name="Rokhsar D.S."/>
        </authorList>
    </citation>
    <scope>NUCLEOTIDE SEQUENCE</scope>
</reference>
<dbReference type="KEGG" id="hro:HELRODRAFT_184549"/>
<dbReference type="EnsemblMetazoa" id="HelroT184549">
    <property type="protein sequence ID" value="HelroP184549"/>
    <property type="gene ID" value="HelroG184549"/>
</dbReference>
<keyword evidence="5" id="KW-1185">Reference proteome</keyword>
<keyword evidence="1" id="KW-0732">Signal</keyword>
<dbReference type="PANTHER" id="PTHR23279">
    <property type="entry name" value="DEFECTIVE PROBOSCIS EXTENSION RESPONSE DPR -RELATED"/>
    <property type="match status" value="1"/>
</dbReference>
<dbReference type="InParanoid" id="T1FLG2"/>
<dbReference type="EMBL" id="AMQM01010652">
    <property type="status" value="NOT_ANNOTATED_CDS"/>
    <property type="molecule type" value="Genomic_DNA"/>
</dbReference>
<dbReference type="InterPro" id="IPR037448">
    <property type="entry name" value="Zig-8"/>
</dbReference>